<evidence type="ECO:0000259" key="12">
    <source>
        <dbReference type="Pfam" id="PF02163"/>
    </source>
</evidence>
<accession>A0ABW3I433</accession>
<keyword evidence="10 11" id="KW-0472">Membrane</keyword>
<sequence>MTAGGIIIMVAQFLLSLSLLIILHEWGHYYPAKLFKTKVEKFYLFFDAFGKSLFKKKIGETEYGIGWLPLGGYVKIAGMIDESMDKEQMKQEPQPWEFRSKKPWQRLVIMLGGVTVNFVLAYIILVGMMFVYGEKFIPNSELKEGVVVSEFLQEKIGLKTGDKIISIGGELVKDAGKINKSILLGEGTVVVDRFGERVELDIPVDISGQTAKNDPKSFVTIPLPVIVSKIPDSSINAKSGVNKNWIFKSINNTSITTANFKKTLERLSGQNVEATLYNVKGEEKSYKVDINSEGKIEMVVSTTNKLDELDKIGFYDVSIKEYSFIQSFGAAKNKFVETIIDMITNVKLLVTSYKTGAARGMGSFISIAKIFSPTWDWFKFWDRTVMLSIMLGVLNLLPIPALDGGHAMFTLYEMITKRKPSEKFLEYAQMVGFVIMMIIFVYAFGNDIYRHFIK</sequence>
<dbReference type="NCBIfam" id="TIGR00054">
    <property type="entry name" value="RIP metalloprotease RseP"/>
    <property type="match status" value="1"/>
</dbReference>
<dbReference type="EC" id="3.4.24.-" evidence="11"/>
<comment type="similarity">
    <text evidence="3 11">Belongs to the peptidase M50B family.</text>
</comment>
<gene>
    <name evidence="13" type="primary">rseP</name>
    <name evidence="13" type="ORF">ACFQ1O_10890</name>
</gene>
<organism evidence="13 14">
    <name type="scientific">Pseudofulvibacter geojedonensis</name>
    <dbReference type="NCBI Taxonomy" id="1123758"/>
    <lineage>
        <taxon>Bacteria</taxon>
        <taxon>Pseudomonadati</taxon>
        <taxon>Bacteroidota</taxon>
        <taxon>Flavobacteriia</taxon>
        <taxon>Flavobacteriales</taxon>
        <taxon>Flavobacteriaceae</taxon>
        <taxon>Pseudofulvibacter</taxon>
    </lineage>
</organism>
<dbReference type="PANTHER" id="PTHR42837">
    <property type="entry name" value="REGULATOR OF SIGMA-E PROTEASE RSEP"/>
    <property type="match status" value="1"/>
</dbReference>
<dbReference type="GO" id="GO:0008237">
    <property type="term" value="F:metallopeptidase activity"/>
    <property type="evidence" value="ECO:0007669"/>
    <property type="project" value="UniProtKB-KW"/>
</dbReference>
<feature type="domain" description="Peptidase M50" evidence="12">
    <location>
        <begin position="13"/>
        <end position="438"/>
    </location>
</feature>
<dbReference type="EMBL" id="JBHTJM010000009">
    <property type="protein sequence ID" value="MFD0964508.1"/>
    <property type="molecule type" value="Genomic_DNA"/>
</dbReference>
<name>A0ABW3I433_9FLAO</name>
<keyword evidence="14" id="KW-1185">Reference proteome</keyword>
<dbReference type="InterPro" id="IPR008915">
    <property type="entry name" value="Peptidase_M50"/>
</dbReference>
<comment type="cofactor">
    <cofactor evidence="1 11">
        <name>Zn(2+)</name>
        <dbReference type="ChEBI" id="CHEBI:29105"/>
    </cofactor>
</comment>
<evidence type="ECO:0000256" key="4">
    <source>
        <dbReference type="ARBA" id="ARBA00022670"/>
    </source>
</evidence>
<evidence type="ECO:0000256" key="9">
    <source>
        <dbReference type="ARBA" id="ARBA00023049"/>
    </source>
</evidence>
<reference evidence="14" key="1">
    <citation type="journal article" date="2019" name="Int. J. Syst. Evol. Microbiol.">
        <title>The Global Catalogue of Microorganisms (GCM) 10K type strain sequencing project: providing services to taxonomists for standard genome sequencing and annotation.</title>
        <authorList>
            <consortium name="The Broad Institute Genomics Platform"/>
            <consortium name="The Broad Institute Genome Sequencing Center for Infectious Disease"/>
            <person name="Wu L."/>
            <person name="Ma J."/>
        </authorList>
    </citation>
    <scope>NUCLEOTIDE SEQUENCE [LARGE SCALE GENOMIC DNA]</scope>
    <source>
        <strain evidence="14">CCUG 62114</strain>
    </source>
</reference>
<keyword evidence="6 11" id="KW-0378">Hydrolase</keyword>
<dbReference type="InterPro" id="IPR004387">
    <property type="entry name" value="Pept_M50_Zn"/>
</dbReference>
<protein>
    <recommendedName>
        <fullName evidence="11">Zinc metalloprotease</fullName>
        <ecNumber evidence="11">3.4.24.-</ecNumber>
    </recommendedName>
</protein>
<feature type="transmembrane region" description="Helical" evidence="11">
    <location>
        <begin position="107"/>
        <end position="132"/>
    </location>
</feature>
<keyword evidence="11" id="KW-0479">Metal-binding</keyword>
<evidence type="ECO:0000256" key="10">
    <source>
        <dbReference type="ARBA" id="ARBA00023136"/>
    </source>
</evidence>
<evidence type="ECO:0000256" key="1">
    <source>
        <dbReference type="ARBA" id="ARBA00001947"/>
    </source>
</evidence>
<keyword evidence="4" id="KW-0645">Protease</keyword>
<keyword evidence="7 11" id="KW-0862">Zinc</keyword>
<evidence type="ECO:0000313" key="14">
    <source>
        <dbReference type="Proteomes" id="UP001596997"/>
    </source>
</evidence>
<feature type="transmembrane region" description="Helical" evidence="11">
    <location>
        <begin position="6"/>
        <end position="26"/>
    </location>
</feature>
<keyword evidence="5 11" id="KW-0812">Transmembrane</keyword>
<evidence type="ECO:0000256" key="11">
    <source>
        <dbReference type="RuleBase" id="RU362031"/>
    </source>
</evidence>
<evidence type="ECO:0000256" key="3">
    <source>
        <dbReference type="ARBA" id="ARBA00007931"/>
    </source>
</evidence>
<evidence type="ECO:0000256" key="2">
    <source>
        <dbReference type="ARBA" id="ARBA00004141"/>
    </source>
</evidence>
<dbReference type="Pfam" id="PF02163">
    <property type="entry name" value="Peptidase_M50"/>
    <property type="match status" value="1"/>
</dbReference>
<dbReference type="SUPFAM" id="SSF50156">
    <property type="entry name" value="PDZ domain-like"/>
    <property type="match status" value="1"/>
</dbReference>
<comment type="caution">
    <text evidence="13">The sequence shown here is derived from an EMBL/GenBank/DDBJ whole genome shotgun (WGS) entry which is preliminary data.</text>
</comment>
<evidence type="ECO:0000313" key="13">
    <source>
        <dbReference type="EMBL" id="MFD0964508.1"/>
    </source>
</evidence>
<dbReference type="InterPro" id="IPR036034">
    <property type="entry name" value="PDZ_sf"/>
</dbReference>
<dbReference type="RefSeq" id="WP_377716053.1">
    <property type="nucleotide sequence ID" value="NZ_JBHTJM010000009.1"/>
</dbReference>
<dbReference type="Proteomes" id="UP001596997">
    <property type="component" value="Unassembled WGS sequence"/>
</dbReference>
<comment type="subcellular location">
    <subcellularLocation>
        <location evidence="2">Membrane</location>
        <topology evidence="2">Multi-pass membrane protein</topology>
    </subcellularLocation>
</comment>
<feature type="transmembrane region" description="Helical" evidence="11">
    <location>
        <begin position="424"/>
        <end position="444"/>
    </location>
</feature>
<dbReference type="PANTHER" id="PTHR42837:SF2">
    <property type="entry name" value="MEMBRANE METALLOPROTEASE ARASP2, CHLOROPLASTIC-RELATED"/>
    <property type="match status" value="1"/>
</dbReference>
<dbReference type="CDD" id="cd06163">
    <property type="entry name" value="S2P-M50_PDZ_RseP-like"/>
    <property type="match status" value="1"/>
</dbReference>
<keyword evidence="9 11" id="KW-0482">Metalloprotease</keyword>
<proteinExistence type="inferred from homology"/>
<keyword evidence="8 11" id="KW-1133">Transmembrane helix</keyword>
<evidence type="ECO:0000256" key="6">
    <source>
        <dbReference type="ARBA" id="ARBA00022801"/>
    </source>
</evidence>
<dbReference type="Gene3D" id="2.30.42.10">
    <property type="match status" value="1"/>
</dbReference>
<evidence type="ECO:0000256" key="5">
    <source>
        <dbReference type="ARBA" id="ARBA00022692"/>
    </source>
</evidence>
<evidence type="ECO:0000256" key="8">
    <source>
        <dbReference type="ARBA" id="ARBA00022989"/>
    </source>
</evidence>
<evidence type="ECO:0000256" key="7">
    <source>
        <dbReference type="ARBA" id="ARBA00022833"/>
    </source>
</evidence>